<dbReference type="AlphaFoldDB" id="A0A0T5NVF8"/>
<reference evidence="2 3" key="1">
    <citation type="submission" date="2015-04" db="EMBL/GenBank/DDBJ databases">
        <title>The draft genome sequence of Roseovarius sp.R12b.</title>
        <authorList>
            <person name="Li G."/>
            <person name="Lai Q."/>
            <person name="Shao Z."/>
            <person name="Yan P."/>
        </authorList>
    </citation>
    <scope>NUCLEOTIDE SEQUENCE [LARGE SCALE GENOMIC DNA]</scope>
    <source>
        <strain evidence="2 3">R12B</strain>
    </source>
</reference>
<evidence type="ECO:0000313" key="3">
    <source>
        <dbReference type="Proteomes" id="UP000051295"/>
    </source>
</evidence>
<evidence type="ECO:0000313" key="2">
    <source>
        <dbReference type="EMBL" id="KRS12930.1"/>
    </source>
</evidence>
<dbReference type="EMBL" id="LAXJ01000008">
    <property type="protein sequence ID" value="KRS12930.1"/>
    <property type="molecule type" value="Genomic_DNA"/>
</dbReference>
<dbReference type="PATRIC" id="fig|1641875.4.peg.4352"/>
<gene>
    <name evidence="2" type="ORF">XM53_09695</name>
</gene>
<keyword evidence="3" id="KW-1185">Reference proteome</keyword>
<evidence type="ECO:0000256" key="1">
    <source>
        <dbReference type="SAM" id="MobiDB-lite"/>
    </source>
</evidence>
<name>A0A0T5NVF8_9RHOB</name>
<comment type="caution">
    <text evidence="2">The sequence shown here is derived from an EMBL/GenBank/DDBJ whole genome shotgun (WGS) entry which is preliminary data.</text>
</comment>
<organism evidence="2 3">
    <name type="scientific">Roseovarius atlanticus</name>
    <dbReference type="NCBI Taxonomy" id="1641875"/>
    <lineage>
        <taxon>Bacteria</taxon>
        <taxon>Pseudomonadati</taxon>
        <taxon>Pseudomonadota</taxon>
        <taxon>Alphaproteobacteria</taxon>
        <taxon>Rhodobacterales</taxon>
        <taxon>Roseobacteraceae</taxon>
        <taxon>Roseovarius</taxon>
    </lineage>
</organism>
<dbReference type="Proteomes" id="UP000051295">
    <property type="component" value="Unassembled WGS sequence"/>
</dbReference>
<feature type="compositionally biased region" description="Low complexity" evidence="1">
    <location>
        <begin position="1"/>
        <end position="10"/>
    </location>
</feature>
<feature type="compositionally biased region" description="Basic and acidic residues" evidence="1">
    <location>
        <begin position="11"/>
        <end position="24"/>
    </location>
</feature>
<accession>A0A0T5NVF8</accession>
<sequence length="410" mass="44496">MRKWFAPRSAPARDDAAPRRSTEDIDSLAKRIIVPSLPVSDEEMARATHQDRGQKLARQEAWDTLSDKIQYADHTRLATPGGETASLLLAAGARSDIVAAAEDALHDGQHPPDDAIEALEEVLDEMPGDYPSALVVALAHIDIAWAWRNIAARDDPAAAARAIARHIASADAILEPYDGTAIDAPSIAAARCALIAACDKRGRRVAEEYEALITLDPDGHRHIRALGRHILPPYAGGVKALEVAARRVAARTEDTWGAGAYAWAYLDALALDPRALDLLEPGFFIEGLRDILARKDDQHIINLLAAFCAITMAPGAGGRVLPPQADRTRAEIHDCVDWILEHHLQELHPLIWSQTLLMPGHAPLLPSRRALIAKGRQTALRIIAARFAGHIADGSSLAFSRQGMYRLPAL</sequence>
<feature type="region of interest" description="Disordered" evidence="1">
    <location>
        <begin position="1"/>
        <end position="24"/>
    </location>
</feature>
<proteinExistence type="predicted"/>
<dbReference type="STRING" id="1641875.XM53_09695"/>
<protein>
    <submittedName>
        <fullName evidence="2">Uncharacterized protein</fullName>
    </submittedName>
</protein>